<name>A0A8J7WLU7_9ACTN</name>
<reference evidence="2" key="1">
    <citation type="submission" date="2021-04" db="EMBL/GenBank/DDBJ databases">
        <title>Genome based classification of Actinospica acidithermotolerans sp. nov., an actinobacterium isolated from an Indonesian hot spring.</title>
        <authorList>
            <person name="Kusuma A.B."/>
            <person name="Putra K.E."/>
            <person name="Nafisah S."/>
            <person name="Loh J."/>
            <person name="Nouioui I."/>
            <person name="Goodfellow M."/>
        </authorList>
    </citation>
    <scope>NUCLEOTIDE SEQUENCE</scope>
    <source>
        <strain evidence="2">DSM 45618</strain>
    </source>
</reference>
<feature type="compositionally biased region" description="Low complexity" evidence="1">
    <location>
        <begin position="89"/>
        <end position="99"/>
    </location>
</feature>
<feature type="region of interest" description="Disordered" evidence="1">
    <location>
        <begin position="64"/>
        <end position="99"/>
    </location>
</feature>
<dbReference type="Proteomes" id="UP000677913">
    <property type="component" value="Unassembled WGS sequence"/>
</dbReference>
<evidence type="ECO:0000313" key="3">
    <source>
        <dbReference type="Proteomes" id="UP000677913"/>
    </source>
</evidence>
<comment type="caution">
    <text evidence="2">The sequence shown here is derived from an EMBL/GenBank/DDBJ whole genome shotgun (WGS) entry which is preliminary data.</text>
</comment>
<dbReference type="AlphaFoldDB" id="A0A8J7WLU7"/>
<sequence length="99" mass="10533">MSPLLIASLAYGAAEARHWLRDLSRGCLAARVIGELHRVGGGHVIERRRGCEIQVTVHARNAPRSRCGTGRGPGRTAAVGQHAGRRRGAPCGRAGTRHP</sequence>
<dbReference type="RefSeq" id="WP_211469128.1">
    <property type="nucleotide sequence ID" value="NZ_JAGSXH010000060.1"/>
</dbReference>
<keyword evidence="3" id="KW-1185">Reference proteome</keyword>
<accession>A0A8J7WLU7</accession>
<organism evidence="2 3">
    <name type="scientific">Actinocrinis puniceicyclus</name>
    <dbReference type="NCBI Taxonomy" id="977794"/>
    <lineage>
        <taxon>Bacteria</taxon>
        <taxon>Bacillati</taxon>
        <taxon>Actinomycetota</taxon>
        <taxon>Actinomycetes</taxon>
        <taxon>Catenulisporales</taxon>
        <taxon>Actinospicaceae</taxon>
        <taxon>Actinocrinis</taxon>
    </lineage>
</organism>
<gene>
    <name evidence="2" type="ORF">KGA66_17035</name>
</gene>
<dbReference type="EMBL" id="JAGSXH010000060">
    <property type="protein sequence ID" value="MBS2964766.1"/>
    <property type="molecule type" value="Genomic_DNA"/>
</dbReference>
<proteinExistence type="predicted"/>
<evidence type="ECO:0000256" key="1">
    <source>
        <dbReference type="SAM" id="MobiDB-lite"/>
    </source>
</evidence>
<protein>
    <submittedName>
        <fullName evidence="2">Uncharacterized protein</fullName>
    </submittedName>
</protein>
<evidence type="ECO:0000313" key="2">
    <source>
        <dbReference type="EMBL" id="MBS2964766.1"/>
    </source>
</evidence>